<dbReference type="Pfam" id="PF08242">
    <property type="entry name" value="Methyltransf_12"/>
    <property type="match status" value="1"/>
</dbReference>
<proteinExistence type="predicted"/>
<dbReference type="PANTHER" id="PTHR43464:SF58">
    <property type="entry name" value="BLR7975 PROTEIN"/>
    <property type="match status" value="1"/>
</dbReference>
<evidence type="ECO:0000313" key="2">
    <source>
        <dbReference type="EMBL" id="TLK23275.1"/>
    </source>
</evidence>
<sequence>MGKLARRQSHRPYLVQVVPHLHFTHEPLSVILPAVRAALTEAGEVNFTVPDPDAGLGLYAGETTAQGIHRPWQTWADLADLLGAHLLTPERVGEGRVRVRLRTYKDAPAPDADGYGAAGAWVRVDKLEDPVFLFTLVEALRRVNPPAGGRVLALGVNAGRELDALALAFPNRTFEVVGVDLDETALAAARARHPHASFRVLDVTTLPAPDLGRFDLVLALSLLQSPSIRQDVLLRALRRDHLTPTGGLILGFPNARYRDGFLSYGARLRNFARPDLSLLTADVTAAHRGLQKHGFKVFVTGKYEVLVTAIPAKLPTPGDLEL</sequence>
<name>A0AAJ5JZ14_9DEIO</name>
<accession>A0AAJ5JZ14</accession>
<feature type="domain" description="Methyltransferase type 12" evidence="1">
    <location>
        <begin position="152"/>
        <end position="247"/>
    </location>
</feature>
<dbReference type="AlphaFoldDB" id="A0AAJ5JZ14"/>
<organism evidence="2 3">
    <name type="scientific">Deinococcus metallilatus</name>
    <dbReference type="NCBI Taxonomy" id="1211322"/>
    <lineage>
        <taxon>Bacteria</taxon>
        <taxon>Thermotogati</taxon>
        <taxon>Deinococcota</taxon>
        <taxon>Deinococci</taxon>
        <taxon>Deinococcales</taxon>
        <taxon>Deinococcaceae</taxon>
        <taxon>Deinococcus</taxon>
    </lineage>
</organism>
<dbReference type="GO" id="GO:0008168">
    <property type="term" value="F:methyltransferase activity"/>
    <property type="evidence" value="ECO:0007669"/>
    <property type="project" value="UniProtKB-KW"/>
</dbReference>
<keyword evidence="2" id="KW-0489">Methyltransferase</keyword>
<dbReference type="InterPro" id="IPR029063">
    <property type="entry name" value="SAM-dependent_MTases_sf"/>
</dbReference>
<comment type="caution">
    <text evidence="2">The sequence shown here is derived from an EMBL/GenBank/DDBJ whole genome shotgun (WGS) entry which is preliminary data.</text>
</comment>
<reference evidence="2 3" key="1">
    <citation type="submission" date="2019-04" db="EMBL/GenBank/DDBJ databases">
        <title>Deinococcus metalilatus MA1002 mutant No.5.</title>
        <authorList>
            <person name="Park W."/>
            <person name="Park C."/>
        </authorList>
    </citation>
    <scope>NUCLEOTIDE SEQUENCE [LARGE SCALE GENOMIC DNA]</scope>
    <source>
        <strain evidence="2 3">MA1002-m5</strain>
    </source>
</reference>
<gene>
    <name evidence="2" type="ORF">FCS05_16190</name>
</gene>
<protein>
    <submittedName>
        <fullName evidence="2">Class I SAM-dependent methyltransferase</fullName>
    </submittedName>
</protein>
<dbReference type="EMBL" id="VBRC01000013">
    <property type="protein sequence ID" value="TLK23275.1"/>
    <property type="molecule type" value="Genomic_DNA"/>
</dbReference>
<keyword evidence="2" id="KW-0808">Transferase</keyword>
<dbReference type="Proteomes" id="UP000308000">
    <property type="component" value="Unassembled WGS sequence"/>
</dbReference>
<dbReference type="Gene3D" id="3.40.50.150">
    <property type="entry name" value="Vaccinia Virus protein VP39"/>
    <property type="match status" value="1"/>
</dbReference>
<dbReference type="GO" id="GO:0032259">
    <property type="term" value="P:methylation"/>
    <property type="evidence" value="ECO:0007669"/>
    <property type="project" value="UniProtKB-KW"/>
</dbReference>
<dbReference type="SUPFAM" id="SSF53335">
    <property type="entry name" value="S-adenosyl-L-methionine-dependent methyltransferases"/>
    <property type="match status" value="1"/>
</dbReference>
<evidence type="ECO:0000259" key="1">
    <source>
        <dbReference type="Pfam" id="PF08242"/>
    </source>
</evidence>
<dbReference type="CDD" id="cd02440">
    <property type="entry name" value="AdoMet_MTases"/>
    <property type="match status" value="1"/>
</dbReference>
<dbReference type="InterPro" id="IPR013217">
    <property type="entry name" value="Methyltransf_12"/>
</dbReference>
<dbReference type="PANTHER" id="PTHR43464">
    <property type="entry name" value="METHYLTRANSFERASE"/>
    <property type="match status" value="1"/>
</dbReference>
<evidence type="ECO:0000313" key="3">
    <source>
        <dbReference type="Proteomes" id="UP000308000"/>
    </source>
</evidence>